<dbReference type="EC" id="3.1.1.47" evidence="1"/>
<keyword evidence="2" id="KW-0378">Hydrolase</keyword>
<evidence type="ECO:0000256" key="5">
    <source>
        <dbReference type="SAM" id="Phobius"/>
    </source>
</evidence>
<keyword evidence="3" id="KW-0442">Lipid degradation</keyword>
<keyword evidence="4" id="KW-0443">Lipid metabolism</keyword>
<dbReference type="EMBL" id="HBHQ01015507">
    <property type="protein sequence ID" value="CAD9818535.1"/>
    <property type="molecule type" value="Transcribed_RNA"/>
</dbReference>
<dbReference type="InterPro" id="IPR029058">
    <property type="entry name" value="AB_hydrolase_fold"/>
</dbReference>
<feature type="transmembrane region" description="Helical" evidence="5">
    <location>
        <begin position="20"/>
        <end position="44"/>
    </location>
</feature>
<evidence type="ECO:0000256" key="2">
    <source>
        <dbReference type="ARBA" id="ARBA00022801"/>
    </source>
</evidence>
<evidence type="ECO:0000256" key="3">
    <source>
        <dbReference type="ARBA" id="ARBA00022963"/>
    </source>
</evidence>
<keyword evidence="5" id="KW-0812">Transmembrane</keyword>
<evidence type="ECO:0000313" key="6">
    <source>
        <dbReference type="EMBL" id="CAD9818535.1"/>
    </source>
</evidence>
<organism evidence="6">
    <name type="scientific">Attheya septentrionalis</name>
    <dbReference type="NCBI Taxonomy" id="420275"/>
    <lineage>
        <taxon>Eukaryota</taxon>
        <taxon>Sar</taxon>
        <taxon>Stramenopiles</taxon>
        <taxon>Ochrophyta</taxon>
        <taxon>Bacillariophyta</taxon>
        <taxon>Coscinodiscophyceae</taxon>
        <taxon>Chaetocerotophycidae</taxon>
        <taxon>Chaetocerotales</taxon>
        <taxon>Attheyaceae</taxon>
        <taxon>Attheya</taxon>
    </lineage>
</organism>
<dbReference type="SUPFAM" id="SSF53474">
    <property type="entry name" value="alpha/beta-Hydrolases"/>
    <property type="match status" value="1"/>
</dbReference>
<dbReference type="Gene3D" id="3.40.50.1820">
    <property type="entry name" value="alpha/beta hydrolase"/>
    <property type="match status" value="1"/>
</dbReference>
<accession>A0A7S2UHZ7</accession>
<evidence type="ECO:0000256" key="1">
    <source>
        <dbReference type="ARBA" id="ARBA00013201"/>
    </source>
</evidence>
<proteinExistence type="predicted"/>
<name>A0A7S2UHZ7_9STRA</name>
<dbReference type="GO" id="GO:0003847">
    <property type="term" value="F:1-alkyl-2-acetylglycerophosphocholine esterase activity"/>
    <property type="evidence" value="ECO:0007669"/>
    <property type="project" value="UniProtKB-EC"/>
</dbReference>
<dbReference type="PANTHER" id="PTHR10272:SF0">
    <property type="entry name" value="PLATELET-ACTIVATING FACTOR ACETYLHYDROLASE"/>
    <property type="match status" value="1"/>
</dbReference>
<gene>
    <name evidence="6" type="ORF">ASEP1449_LOCUS10367</name>
</gene>
<dbReference type="GO" id="GO:0016042">
    <property type="term" value="P:lipid catabolic process"/>
    <property type="evidence" value="ECO:0007669"/>
    <property type="project" value="UniProtKB-KW"/>
</dbReference>
<keyword evidence="5" id="KW-0472">Membrane</keyword>
<dbReference type="PANTHER" id="PTHR10272">
    <property type="entry name" value="PLATELET-ACTIVATING FACTOR ACETYLHYDROLASE"/>
    <property type="match status" value="1"/>
</dbReference>
<dbReference type="Pfam" id="PF03403">
    <property type="entry name" value="PAF-AH_p_II"/>
    <property type="match status" value="1"/>
</dbReference>
<reference evidence="6" key="1">
    <citation type="submission" date="2021-01" db="EMBL/GenBank/DDBJ databases">
        <authorList>
            <person name="Corre E."/>
            <person name="Pelletier E."/>
            <person name="Niang G."/>
            <person name="Scheremetjew M."/>
            <person name="Finn R."/>
            <person name="Kale V."/>
            <person name="Holt S."/>
            <person name="Cochrane G."/>
            <person name="Meng A."/>
            <person name="Brown T."/>
            <person name="Cohen L."/>
        </authorList>
    </citation>
    <scope>NUCLEOTIDE SEQUENCE</scope>
    <source>
        <strain evidence="6">CCMP2084</strain>
    </source>
</reference>
<keyword evidence="5" id="KW-1133">Transmembrane helix</keyword>
<feature type="transmembrane region" description="Helical" evidence="5">
    <location>
        <begin position="247"/>
        <end position="265"/>
    </location>
</feature>
<sequence>MTPFLFLQALRQLTFVEEHYWIRGTIFVLSVVCLFLAAALCILFPAVELRPIRDGTYNVGVVDVQLPVVFALDLLNKCNPEVVGKKETNGFVSVRILYPTRDAPGSVPYLDPKLAKLICAQLMKLGAPPPLKEFGWILHTWCLHNLPIRRNATPVDDETVPLVIFSHGLMGNANIYSHQGMSLASKGSCVLMINHSDGSSPIVEQQDGSIMHYNEEIIQLFKDKKEEVYKGKQNIDSLEAHMHFRGYIVSLLNLSIFVINLILLFDCNTY</sequence>
<dbReference type="AlphaFoldDB" id="A0A7S2UHZ7"/>
<protein>
    <recommendedName>
        <fullName evidence="1">1-alkyl-2-acetylglycerophosphocholine esterase</fullName>
        <ecNumber evidence="1">3.1.1.47</ecNumber>
    </recommendedName>
</protein>
<evidence type="ECO:0000256" key="4">
    <source>
        <dbReference type="ARBA" id="ARBA00023098"/>
    </source>
</evidence>